<evidence type="ECO:0000256" key="1">
    <source>
        <dbReference type="ARBA" id="ARBA00005234"/>
    </source>
</evidence>
<keyword evidence="4" id="KW-0788">Thiol protease</keyword>
<dbReference type="GO" id="GO:0005634">
    <property type="term" value="C:nucleus"/>
    <property type="evidence" value="ECO:0007669"/>
    <property type="project" value="TreeGrafter"/>
</dbReference>
<evidence type="ECO:0000256" key="3">
    <source>
        <dbReference type="ARBA" id="ARBA00022801"/>
    </source>
</evidence>
<feature type="domain" description="Ubiquitin-like protease family profile" evidence="6">
    <location>
        <begin position="982"/>
        <end position="1147"/>
    </location>
</feature>
<keyword evidence="8" id="KW-1185">Reference proteome</keyword>
<feature type="compositionally biased region" description="Low complexity" evidence="5">
    <location>
        <begin position="812"/>
        <end position="827"/>
    </location>
</feature>
<dbReference type="GO" id="GO:0016929">
    <property type="term" value="F:deSUMOylase activity"/>
    <property type="evidence" value="ECO:0007669"/>
    <property type="project" value="TreeGrafter"/>
</dbReference>
<evidence type="ECO:0000313" key="7">
    <source>
        <dbReference type="EMBL" id="BFG01439.1"/>
    </source>
</evidence>
<feature type="region of interest" description="Disordered" evidence="5">
    <location>
        <begin position="508"/>
        <end position="548"/>
    </location>
</feature>
<evidence type="ECO:0000256" key="4">
    <source>
        <dbReference type="ARBA" id="ARBA00022807"/>
    </source>
</evidence>
<feature type="region of interest" description="Disordered" evidence="5">
    <location>
        <begin position="778"/>
        <end position="834"/>
    </location>
</feature>
<keyword evidence="2" id="KW-0645">Protease</keyword>
<feature type="compositionally biased region" description="Polar residues" evidence="5">
    <location>
        <begin position="801"/>
        <end position="811"/>
    </location>
</feature>
<sequence length="1178" mass="132325">MSQNPEDFGPLENAQDFHSNSHHLLSYGPNPTPILNQARTNHLSENNGPQYTQQHTVPHCFSPQSAAVKFGKKQQTLPQKHPIEPEPSCLGAIKISGNTAPPYLTGDNFRTANKQQLNNKPNKISKSCISQVIVIAPLSKNIPRKVANSVNNPTRLHAAIEALVPAALPSLSEEHHFTPFPRKNPEDQEEELSSFKKIETNPCWLQNKNSAALKLGETFTDFWHEQNNSPSTSEEEEDGDDFGEVPDLDSYFPLYPCTISIPIEENTEKIIEDIADPNHFVVEFLESDEVGLRESISDLSPEAEEGDQEEAQSLSNEAYPLEALIPGGGDTFKEHIQGTLELPEEGLQFAVEHNLQSRQPTAEEEYQIEQQPDASVAVHNFPTEALAGPEAGVEPKSKRTIVKALYQILHVIGSEKKRPWGERSRAQQLLEISLCQNTLFNLLKDLKAVPENELSAEELTPLVAFQKDIEQIEQLEGDSMGLNLLHKLRNLLKSWTRQKDETATEVAVTGDGAQGPRSNEAAIDEGTLQLKNRTTRKRSGGKRDGGKDNFIKYRRVESTFPRFISQPIAEDMPTTSESASFAEQESGAMTRMQIPSSGNKRLSIFNEPRTAHQVIRYHGVGNNIIELSDDDEPPVHGFFLRALDRGRTGTASSAGWGPKGQSSSHGDAAVPAAAPSSLVRPSLLYADAVRLGQNGYTEQTHTNMNGHHHHPHHSHSIRGSPNHDSLLMRMERLAEREQYVNFVSDVAISELRKQTSRTNPPPLLPMASWAAMVKKNPSAEYSRQVQKAKKSVPKPTPPPQTSLQRQSVFELTSTDSNSGSGSDSGSSPPVQVAAKGAPQPVIIDLDSSSNEKPAAKGDAEHQKNLHAMQQRFSENIFFRDDYEQKFRQREQRERTETSHQRELASVEADKLTEERRRLEGTFRWSVLDYRMGCLPMITETGAEQEEVEQDIEFIPISEEQQRELHEMVTGDPDDPLIRKYSLIIAKKDIRTLTGLTWLNDEVINFYMNLIIERSEQKAGILPSVYAMNTFFLSRLLDGGFSAVRRWTRRIDLISKDIIVVPVHFNGMHWCMAIIHMKNKTIFYYDSLGNPNNLVLEALKKYIQEESLDKRRQPLDVSGFRIENIPNGPQQTNGSDCGVFSCMTAEYITRDKPLTFSQEHMPYFRKKMMLEIVHGQLWK</sequence>
<evidence type="ECO:0000256" key="5">
    <source>
        <dbReference type="SAM" id="MobiDB-lite"/>
    </source>
</evidence>
<dbReference type="SUPFAM" id="SSF54001">
    <property type="entry name" value="Cysteine proteinases"/>
    <property type="match status" value="1"/>
</dbReference>
<feature type="region of interest" description="Disordered" evidence="5">
    <location>
        <begin position="697"/>
        <end position="723"/>
    </location>
</feature>
<dbReference type="Pfam" id="PF02902">
    <property type="entry name" value="Peptidase_C48"/>
    <property type="match status" value="1"/>
</dbReference>
<dbReference type="GO" id="GO:0016926">
    <property type="term" value="P:protein desumoylation"/>
    <property type="evidence" value="ECO:0007669"/>
    <property type="project" value="TreeGrafter"/>
</dbReference>
<feature type="region of interest" description="Disordered" evidence="5">
    <location>
        <begin position="887"/>
        <end position="907"/>
    </location>
</feature>
<dbReference type="InterPro" id="IPR003653">
    <property type="entry name" value="Peptidase_C48_C"/>
</dbReference>
<gene>
    <name evidence="7" type="ORF">DMAD_01189</name>
</gene>
<dbReference type="FunFam" id="3.40.395.10:FF:000001">
    <property type="entry name" value="Sentrin-specific protease 1"/>
    <property type="match status" value="1"/>
</dbReference>
<dbReference type="Gene3D" id="3.40.395.10">
    <property type="entry name" value="Adenoviral Proteinase, Chain A"/>
    <property type="match status" value="1"/>
</dbReference>
<feature type="region of interest" description="Disordered" evidence="5">
    <location>
        <begin position="1"/>
        <end position="57"/>
    </location>
</feature>
<dbReference type="InterPro" id="IPR038765">
    <property type="entry name" value="Papain-like_cys_pep_sf"/>
</dbReference>
<dbReference type="PANTHER" id="PTHR12606">
    <property type="entry name" value="SENTRIN/SUMO-SPECIFIC PROTEASE"/>
    <property type="match status" value="1"/>
</dbReference>
<feature type="compositionally biased region" description="Polar residues" evidence="5">
    <location>
        <begin position="33"/>
        <end position="56"/>
    </location>
</feature>
<dbReference type="AlphaFoldDB" id="A0AAU9G002"/>
<evidence type="ECO:0000256" key="2">
    <source>
        <dbReference type="ARBA" id="ARBA00022670"/>
    </source>
</evidence>
<dbReference type="EMBL" id="AP029266">
    <property type="protein sequence ID" value="BFG01439.1"/>
    <property type="molecule type" value="Genomic_DNA"/>
</dbReference>
<dbReference type="GO" id="GO:0006508">
    <property type="term" value="P:proteolysis"/>
    <property type="evidence" value="ECO:0007669"/>
    <property type="project" value="UniProtKB-KW"/>
</dbReference>
<dbReference type="GO" id="GO:0080090">
    <property type="term" value="P:regulation of primary metabolic process"/>
    <property type="evidence" value="ECO:0007669"/>
    <property type="project" value="UniProtKB-ARBA"/>
</dbReference>
<feature type="region of interest" description="Disordered" evidence="5">
    <location>
        <begin position="649"/>
        <end position="672"/>
    </location>
</feature>
<evidence type="ECO:0000313" key="8">
    <source>
        <dbReference type="Proteomes" id="UP001500889"/>
    </source>
</evidence>
<dbReference type="Proteomes" id="UP001500889">
    <property type="component" value="Chromosome A"/>
</dbReference>
<protein>
    <recommendedName>
        <fullName evidence="6">Ubiquitin-like protease family profile domain-containing protein</fullName>
    </recommendedName>
</protein>
<organism evidence="7 8">
    <name type="scientific">Drosophila madeirensis</name>
    <name type="common">Fruit fly</name>
    <dbReference type="NCBI Taxonomy" id="30013"/>
    <lineage>
        <taxon>Eukaryota</taxon>
        <taxon>Metazoa</taxon>
        <taxon>Ecdysozoa</taxon>
        <taxon>Arthropoda</taxon>
        <taxon>Hexapoda</taxon>
        <taxon>Insecta</taxon>
        <taxon>Pterygota</taxon>
        <taxon>Neoptera</taxon>
        <taxon>Endopterygota</taxon>
        <taxon>Diptera</taxon>
        <taxon>Brachycera</taxon>
        <taxon>Muscomorpha</taxon>
        <taxon>Ephydroidea</taxon>
        <taxon>Drosophilidae</taxon>
        <taxon>Drosophila</taxon>
        <taxon>Sophophora</taxon>
    </lineage>
</organism>
<keyword evidence="3" id="KW-0378">Hydrolase</keyword>
<name>A0AAU9G002_DROMD</name>
<reference evidence="7 8" key="1">
    <citation type="submission" date="2024-02" db="EMBL/GenBank/DDBJ databases">
        <title>A chromosome-level genome assembly of Drosophila madeirensis, a fruit fly species endemic to Madeira island.</title>
        <authorList>
            <person name="Tomihara K."/>
            <person name="Llopart A."/>
            <person name="Yamamoto D."/>
        </authorList>
    </citation>
    <scope>NUCLEOTIDE SEQUENCE [LARGE SCALE GENOMIC DNA]</scope>
    <source>
        <strain evidence="7 8">RF1</strain>
    </source>
</reference>
<dbReference type="PROSITE" id="PS50600">
    <property type="entry name" value="ULP_PROTEASE"/>
    <property type="match status" value="1"/>
</dbReference>
<dbReference type="GO" id="GO:0060255">
    <property type="term" value="P:regulation of macromolecule metabolic process"/>
    <property type="evidence" value="ECO:0007669"/>
    <property type="project" value="UniProtKB-ARBA"/>
</dbReference>
<evidence type="ECO:0000259" key="6">
    <source>
        <dbReference type="PROSITE" id="PS50600"/>
    </source>
</evidence>
<accession>A0AAU9G002</accession>
<feature type="region of interest" description="Disordered" evidence="5">
    <location>
        <begin position="223"/>
        <end position="245"/>
    </location>
</feature>
<dbReference type="PANTHER" id="PTHR12606:SF141">
    <property type="entry name" value="GH15225P-RELATED"/>
    <property type="match status" value="1"/>
</dbReference>
<comment type="similarity">
    <text evidence="1">Belongs to the peptidase C48 family.</text>
</comment>
<feature type="compositionally biased region" description="Basic residues" evidence="5">
    <location>
        <begin position="706"/>
        <end position="716"/>
    </location>
</feature>
<proteinExistence type="inferred from homology"/>
<feature type="compositionally biased region" description="Acidic residues" evidence="5">
    <location>
        <begin position="233"/>
        <end position="245"/>
    </location>
</feature>